<keyword evidence="5" id="KW-0411">Iron-sulfur</keyword>
<dbReference type="InterPro" id="IPR007197">
    <property type="entry name" value="rSAM"/>
</dbReference>
<dbReference type="Pfam" id="PF04055">
    <property type="entry name" value="Radical_SAM"/>
    <property type="match status" value="1"/>
</dbReference>
<dbReference type="SFLD" id="SFLDG01082">
    <property type="entry name" value="B12-binding_domain_containing"/>
    <property type="match status" value="1"/>
</dbReference>
<feature type="domain" description="Radical SAM core" evidence="6">
    <location>
        <begin position="189"/>
        <end position="411"/>
    </location>
</feature>
<keyword evidence="8" id="KW-1185">Reference proteome</keyword>
<dbReference type="GO" id="GO:0031419">
    <property type="term" value="F:cobalamin binding"/>
    <property type="evidence" value="ECO:0007669"/>
    <property type="project" value="InterPro"/>
</dbReference>
<evidence type="ECO:0000256" key="4">
    <source>
        <dbReference type="ARBA" id="ARBA00023004"/>
    </source>
</evidence>
<accession>A0A7S7NM45</accession>
<dbReference type="GO" id="GO:0003824">
    <property type="term" value="F:catalytic activity"/>
    <property type="evidence" value="ECO:0007669"/>
    <property type="project" value="InterPro"/>
</dbReference>
<proteinExistence type="predicted"/>
<evidence type="ECO:0000256" key="3">
    <source>
        <dbReference type="ARBA" id="ARBA00022723"/>
    </source>
</evidence>
<reference evidence="7 8" key="1">
    <citation type="submission" date="2020-10" db="EMBL/GenBank/DDBJ databases">
        <title>Complete genome sequence of Paludibaculum fermentans P105T, a facultatively anaerobic acidobacterium capable of dissimilatory Fe(III) reduction.</title>
        <authorList>
            <person name="Dedysh S.N."/>
            <person name="Beletsky A.V."/>
            <person name="Kulichevskaya I.S."/>
            <person name="Mardanov A.V."/>
            <person name="Ravin N.V."/>
        </authorList>
    </citation>
    <scope>NUCLEOTIDE SEQUENCE [LARGE SCALE GENOMIC DNA]</scope>
    <source>
        <strain evidence="7 8">P105</strain>
    </source>
</reference>
<keyword evidence="4" id="KW-0408">Iron</keyword>
<dbReference type="InterPro" id="IPR023404">
    <property type="entry name" value="rSAM_horseshoe"/>
</dbReference>
<dbReference type="InterPro" id="IPR051198">
    <property type="entry name" value="BchE-like"/>
</dbReference>
<evidence type="ECO:0000256" key="5">
    <source>
        <dbReference type="ARBA" id="ARBA00023014"/>
    </source>
</evidence>
<dbReference type="CDD" id="cd01335">
    <property type="entry name" value="Radical_SAM"/>
    <property type="match status" value="1"/>
</dbReference>
<dbReference type="PROSITE" id="PS51918">
    <property type="entry name" value="RADICAL_SAM"/>
    <property type="match status" value="1"/>
</dbReference>
<evidence type="ECO:0000256" key="2">
    <source>
        <dbReference type="ARBA" id="ARBA00022691"/>
    </source>
</evidence>
<evidence type="ECO:0000313" key="8">
    <source>
        <dbReference type="Proteomes" id="UP000593892"/>
    </source>
</evidence>
<dbReference type="GO" id="GO:0005829">
    <property type="term" value="C:cytosol"/>
    <property type="evidence" value="ECO:0007669"/>
    <property type="project" value="TreeGrafter"/>
</dbReference>
<sequence>MKVLLVNPFQVDLVQKKGRIYNRTWTPLDLAYCGAILEQDGIEVAILDANAEQLGPQEVAARAKGYDKVFITSTSLDRWQCPHLDIHPFLKTVHALNAVVPEVYVMGSHGTVKPEEMLEETRARAVLRGEPETTVRELCAGLPFSEVRGITWRDGGKVVHNQDQKPVQMEQLPMPAFHLLPMHQYHYEMLGGNFTLFEMSRGCASKCTFCLLKTYGVGVRKKSVERLVAEVEYGVKNFGIKTAYFMDLEFTVLRKQVVEFCKILIEKKLDFTWCCQTRLDLVDEELLALMKKAGCRLIHTGVEAGSEEVLRIVDKGITMPQIEKGMRLIHQAGIETACFFIMGFPESGKDEMGNIVSLAKRLSPTYALFHIAAPYPGTRLYEQVKNDPNIRFSDGSLFPEAIEGRFTLPELKAMTRKAYLSYYLRPSYVWARLMKGEIRPLASQFWLFLQFVRT</sequence>
<dbReference type="KEGG" id="pfer:IRI77_25420"/>
<comment type="cofactor">
    <cofactor evidence="1">
        <name>[4Fe-4S] cluster</name>
        <dbReference type="ChEBI" id="CHEBI:49883"/>
    </cofactor>
</comment>
<keyword evidence="3" id="KW-0479">Metal-binding</keyword>
<dbReference type="SFLD" id="SFLDG01123">
    <property type="entry name" value="methyltransferase_(Class_B)"/>
    <property type="match status" value="1"/>
</dbReference>
<keyword evidence="2" id="KW-0949">S-adenosyl-L-methionine</keyword>
<dbReference type="EMBL" id="CP063849">
    <property type="protein sequence ID" value="QOY86131.1"/>
    <property type="molecule type" value="Genomic_DNA"/>
</dbReference>
<dbReference type="SMART" id="SM00729">
    <property type="entry name" value="Elp3"/>
    <property type="match status" value="1"/>
</dbReference>
<organism evidence="7 8">
    <name type="scientific">Paludibaculum fermentans</name>
    <dbReference type="NCBI Taxonomy" id="1473598"/>
    <lineage>
        <taxon>Bacteria</taxon>
        <taxon>Pseudomonadati</taxon>
        <taxon>Acidobacteriota</taxon>
        <taxon>Terriglobia</taxon>
        <taxon>Bryobacterales</taxon>
        <taxon>Bryobacteraceae</taxon>
        <taxon>Paludibaculum</taxon>
    </lineage>
</organism>
<dbReference type="SFLD" id="SFLDS00029">
    <property type="entry name" value="Radical_SAM"/>
    <property type="match status" value="1"/>
</dbReference>
<dbReference type="InterPro" id="IPR006638">
    <property type="entry name" value="Elp3/MiaA/NifB-like_rSAM"/>
</dbReference>
<dbReference type="Gene3D" id="3.80.30.20">
    <property type="entry name" value="tm_1862 like domain"/>
    <property type="match status" value="1"/>
</dbReference>
<dbReference type="InterPro" id="IPR006158">
    <property type="entry name" value="Cobalamin-bd"/>
</dbReference>
<dbReference type="RefSeq" id="WP_194447800.1">
    <property type="nucleotide sequence ID" value="NZ_CP063849.1"/>
</dbReference>
<dbReference type="GO" id="GO:0051539">
    <property type="term" value="F:4 iron, 4 sulfur cluster binding"/>
    <property type="evidence" value="ECO:0007669"/>
    <property type="project" value="UniProtKB-KW"/>
</dbReference>
<dbReference type="GO" id="GO:0046872">
    <property type="term" value="F:metal ion binding"/>
    <property type="evidence" value="ECO:0007669"/>
    <property type="project" value="UniProtKB-KW"/>
</dbReference>
<dbReference type="InterPro" id="IPR058240">
    <property type="entry name" value="rSAM_sf"/>
</dbReference>
<dbReference type="Proteomes" id="UP000593892">
    <property type="component" value="Chromosome"/>
</dbReference>
<name>A0A7S7NM45_PALFE</name>
<dbReference type="Pfam" id="PF02310">
    <property type="entry name" value="B12-binding"/>
    <property type="match status" value="1"/>
</dbReference>
<evidence type="ECO:0000256" key="1">
    <source>
        <dbReference type="ARBA" id="ARBA00001966"/>
    </source>
</evidence>
<protein>
    <submittedName>
        <fullName evidence="7">Radical SAM protein</fullName>
    </submittedName>
</protein>
<dbReference type="InterPro" id="IPR034466">
    <property type="entry name" value="Methyltransferase_Class_B"/>
</dbReference>
<dbReference type="Gene3D" id="3.40.50.280">
    <property type="entry name" value="Cobalamin-binding domain"/>
    <property type="match status" value="1"/>
</dbReference>
<dbReference type="SUPFAM" id="SSF102114">
    <property type="entry name" value="Radical SAM enzymes"/>
    <property type="match status" value="1"/>
</dbReference>
<dbReference type="PANTHER" id="PTHR43409">
    <property type="entry name" value="ANAEROBIC MAGNESIUM-PROTOPORPHYRIN IX MONOMETHYL ESTER CYCLASE-RELATED"/>
    <property type="match status" value="1"/>
</dbReference>
<evidence type="ECO:0000313" key="7">
    <source>
        <dbReference type="EMBL" id="QOY86131.1"/>
    </source>
</evidence>
<gene>
    <name evidence="7" type="ORF">IRI77_25420</name>
</gene>
<dbReference type="PANTHER" id="PTHR43409:SF16">
    <property type="entry name" value="SLR0320 PROTEIN"/>
    <property type="match status" value="1"/>
</dbReference>
<evidence type="ECO:0000259" key="6">
    <source>
        <dbReference type="PROSITE" id="PS51918"/>
    </source>
</evidence>
<dbReference type="AlphaFoldDB" id="A0A7S7NM45"/>